<comment type="caution">
    <text evidence="5">The sequence shown here is derived from an EMBL/GenBank/DDBJ whole genome shotgun (WGS) entry which is preliminary data.</text>
</comment>
<dbReference type="AlphaFoldDB" id="A0AAN8RG32"/>
<name>A0AAN8RG32_9PEZI</name>
<dbReference type="InterPro" id="IPR036397">
    <property type="entry name" value="RNaseH_sf"/>
</dbReference>
<dbReference type="InterPro" id="IPR014811">
    <property type="entry name" value="ArgoL1"/>
</dbReference>
<dbReference type="PANTHER" id="PTHR22891">
    <property type="entry name" value="EUKARYOTIC TRANSLATION INITIATION FACTOR 2C"/>
    <property type="match status" value="1"/>
</dbReference>
<accession>A0AAN8RG32</accession>
<sequence>MYISYALSVNLLSVKMNQQGGRGNHPRGNHSRGNSSRGNSSWGNSSRGNSSRGSHSQSNSRGNYQNQNQNQNQPQTQTRPPGSNEAPTKNVIYLPDVPGRPNSNAATVEGKMEQQSQKFQPSIHTSDFPPRRGFGTLGRNVLVRANYFPLKLKSGQKYYRYEITLTPEEEKRSVRHRLIELFIEEGLREFVGEIATDGTSCYAARELPLEKHGLSENKKFLVKLWWRDDVPAAPGPRSKEYHVQIRANGSFSVSDLTENYIMGESRHRDPGHENDDDTSKSLIQILNIVLNQGPGTDAHTASDGKNKFFRYLPNQAASEPLGYGLKAIKGFYKSVRPSFGQVLCNINVVTSSFYDELDLIKAIESFLKRKINNEPLRDWERKKISSFLRHAKVTLRHLNGKPWVIGNVSHQNADESTFTCTEYGQISVRQYFQKKYKVGLQNPRLQLFQSGNTMVPIELCSISPGQFFRGKLQDAQTASMMNFACRRPKENADMIAGAGLKTLKLDNVNGGIPDNFGITVDQNMIIVPARILPTPKLQYLNKAMNVPTGRGQWNLSDVRFYRGAALSRLQVLSFSGCSYRNYTPGNISKLVSGFREACVQVGIQHDKDDPSRVRHDTIDAHSLIADVESVFLNIKKLGPEIVLIILPKDLAHWFQKIKYLGDVKVGIATVVVVFETAQRKDPNPAYWANVLLKVNQRLGGVNHVLQEGDLKGLRVGGAPVMLVGMDVTHPSPSSARGAPSMAAVVASCDGNFLNYPASLRIQERGEMITELRQMFRERLALYRRNLKCVPKAIIIYRDGVSEGQYLHVLTQEFRDIVKACDDFEPKYRPRITLIVVGKRHHTRFYPAELGASDGTGNCFPGTVVDRSITDVYNFDFFLQTHKAAIGTARPAHYFVLRCENSYTANDLQKMVRAPPSDTRYANLELRD</sequence>
<feature type="domain" description="PAZ" evidence="3">
    <location>
        <begin position="358"/>
        <end position="464"/>
    </location>
</feature>
<comment type="similarity">
    <text evidence="1">Belongs to the argonaute family.</text>
</comment>
<dbReference type="Gene3D" id="2.170.260.10">
    <property type="entry name" value="paz domain"/>
    <property type="match status" value="1"/>
</dbReference>
<dbReference type="SMART" id="SM01163">
    <property type="entry name" value="DUF1785"/>
    <property type="match status" value="1"/>
</dbReference>
<dbReference type="InterPro" id="IPR012337">
    <property type="entry name" value="RNaseH-like_sf"/>
</dbReference>
<evidence type="ECO:0000256" key="1">
    <source>
        <dbReference type="RuleBase" id="RU361178"/>
    </source>
</evidence>
<dbReference type="GO" id="GO:0003723">
    <property type="term" value="F:RNA binding"/>
    <property type="evidence" value="ECO:0007669"/>
    <property type="project" value="InterPro"/>
</dbReference>
<dbReference type="EMBL" id="JAVHNR010000006">
    <property type="protein sequence ID" value="KAK6339590.1"/>
    <property type="molecule type" value="Genomic_DNA"/>
</dbReference>
<evidence type="ECO:0000256" key="2">
    <source>
        <dbReference type="SAM" id="MobiDB-lite"/>
    </source>
</evidence>
<feature type="compositionally biased region" description="Polar residues" evidence="2">
    <location>
        <begin position="113"/>
        <end position="125"/>
    </location>
</feature>
<dbReference type="Gene3D" id="3.40.50.2300">
    <property type="match status" value="1"/>
</dbReference>
<reference evidence="5 6" key="1">
    <citation type="submission" date="2019-10" db="EMBL/GenBank/DDBJ databases">
        <authorList>
            <person name="Palmer J.M."/>
        </authorList>
    </citation>
    <scope>NUCLEOTIDE SEQUENCE [LARGE SCALE GENOMIC DNA]</scope>
    <source>
        <strain evidence="5 6">TWF718</strain>
    </source>
</reference>
<dbReference type="Proteomes" id="UP001313282">
    <property type="component" value="Unassembled WGS sequence"/>
</dbReference>
<feature type="domain" description="Piwi" evidence="4">
    <location>
        <begin position="641"/>
        <end position="911"/>
    </location>
</feature>
<dbReference type="InterPro" id="IPR032472">
    <property type="entry name" value="ArgoL2"/>
</dbReference>
<keyword evidence="6" id="KW-1185">Reference proteome</keyword>
<evidence type="ECO:0000313" key="5">
    <source>
        <dbReference type="EMBL" id="KAK6339590.1"/>
    </source>
</evidence>
<dbReference type="InterPro" id="IPR003165">
    <property type="entry name" value="Piwi"/>
</dbReference>
<dbReference type="SUPFAM" id="SSF53098">
    <property type="entry name" value="Ribonuclease H-like"/>
    <property type="match status" value="1"/>
</dbReference>
<evidence type="ECO:0000313" key="6">
    <source>
        <dbReference type="Proteomes" id="UP001313282"/>
    </source>
</evidence>
<dbReference type="SMART" id="SM00949">
    <property type="entry name" value="PAZ"/>
    <property type="match status" value="1"/>
</dbReference>
<proteinExistence type="inferred from homology"/>
<dbReference type="InterPro" id="IPR003100">
    <property type="entry name" value="PAZ_dom"/>
</dbReference>
<dbReference type="Pfam" id="PF16488">
    <property type="entry name" value="ArgoL2"/>
    <property type="match status" value="1"/>
</dbReference>
<dbReference type="PROSITE" id="PS50822">
    <property type="entry name" value="PIWI"/>
    <property type="match status" value="1"/>
</dbReference>
<evidence type="ECO:0000259" key="3">
    <source>
        <dbReference type="PROSITE" id="PS50821"/>
    </source>
</evidence>
<dbReference type="Gene3D" id="3.30.420.10">
    <property type="entry name" value="Ribonuclease H-like superfamily/Ribonuclease H"/>
    <property type="match status" value="1"/>
</dbReference>
<dbReference type="InterPro" id="IPR032474">
    <property type="entry name" value="Argonaute_N"/>
</dbReference>
<dbReference type="SUPFAM" id="SSF101690">
    <property type="entry name" value="PAZ domain"/>
    <property type="match status" value="1"/>
</dbReference>
<dbReference type="CDD" id="cd02846">
    <property type="entry name" value="PAZ_argonaute_like"/>
    <property type="match status" value="1"/>
</dbReference>
<gene>
    <name evidence="5" type="ORF">TWF718_008986</name>
</gene>
<dbReference type="InterPro" id="IPR045246">
    <property type="entry name" value="Piwi_ago-like"/>
</dbReference>
<organism evidence="5 6">
    <name type="scientific">Orbilia javanica</name>
    <dbReference type="NCBI Taxonomy" id="47235"/>
    <lineage>
        <taxon>Eukaryota</taxon>
        <taxon>Fungi</taxon>
        <taxon>Dikarya</taxon>
        <taxon>Ascomycota</taxon>
        <taxon>Pezizomycotina</taxon>
        <taxon>Orbiliomycetes</taxon>
        <taxon>Orbiliales</taxon>
        <taxon>Orbiliaceae</taxon>
        <taxon>Orbilia</taxon>
    </lineage>
</organism>
<dbReference type="Pfam" id="PF08699">
    <property type="entry name" value="ArgoL1"/>
    <property type="match status" value="1"/>
</dbReference>
<dbReference type="SMART" id="SM00950">
    <property type="entry name" value="Piwi"/>
    <property type="match status" value="1"/>
</dbReference>
<evidence type="ECO:0000259" key="4">
    <source>
        <dbReference type="PROSITE" id="PS50822"/>
    </source>
</evidence>
<dbReference type="Pfam" id="PF02170">
    <property type="entry name" value="PAZ"/>
    <property type="match status" value="1"/>
</dbReference>
<feature type="region of interest" description="Disordered" evidence="2">
    <location>
        <begin position="17"/>
        <end position="131"/>
    </location>
</feature>
<dbReference type="InterPro" id="IPR036085">
    <property type="entry name" value="PAZ_dom_sf"/>
</dbReference>
<dbReference type="Pfam" id="PF16486">
    <property type="entry name" value="ArgoN"/>
    <property type="match status" value="1"/>
</dbReference>
<dbReference type="Pfam" id="PF02171">
    <property type="entry name" value="Piwi"/>
    <property type="match status" value="1"/>
</dbReference>
<dbReference type="PROSITE" id="PS50821">
    <property type="entry name" value="PAZ"/>
    <property type="match status" value="1"/>
</dbReference>
<dbReference type="CDD" id="cd04657">
    <property type="entry name" value="Piwi_ago-like"/>
    <property type="match status" value="1"/>
</dbReference>
<protein>
    <submittedName>
        <fullName evidence="5">Uncharacterized protein</fullName>
    </submittedName>
</protein>
<feature type="compositionally biased region" description="Low complexity" evidence="2">
    <location>
        <begin position="31"/>
        <end position="82"/>
    </location>
</feature>